<keyword evidence="2" id="KW-0812">Transmembrane</keyword>
<dbReference type="EMBL" id="BAFN01000001">
    <property type="protein sequence ID" value="GAN31790.1"/>
    <property type="molecule type" value="Genomic_DNA"/>
</dbReference>
<organism evidence="3 4">
    <name type="scientific">Candidatus Brocadia sinica JPN1</name>
    <dbReference type="NCBI Taxonomy" id="1197129"/>
    <lineage>
        <taxon>Bacteria</taxon>
        <taxon>Pseudomonadati</taxon>
        <taxon>Planctomycetota</taxon>
        <taxon>Candidatus Brocadiia</taxon>
        <taxon>Candidatus Brocadiales</taxon>
        <taxon>Candidatus Brocadiaceae</taxon>
        <taxon>Candidatus Brocadia</taxon>
    </lineage>
</organism>
<reference evidence="4" key="1">
    <citation type="journal article" date="2015" name="Genome Announc.">
        <title>Draft Genome Sequence of an Anaerobic Ammonium-Oxidizing Bacterium, "Candidatus Brocadia sinica".</title>
        <authorList>
            <person name="Oshiki M."/>
            <person name="Shinyako-Hata K."/>
            <person name="Satoh H."/>
            <person name="Okabe S."/>
        </authorList>
    </citation>
    <scope>NUCLEOTIDE SEQUENCE [LARGE SCALE GENOMIC DNA]</scope>
    <source>
        <strain evidence="4">JPN1</strain>
    </source>
</reference>
<protein>
    <submittedName>
        <fullName evidence="3">Type IV secretion system protein</fullName>
    </submittedName>
</protein>
<evidence type="ECO:0000313" key="4">
    <source>
        <dbReference type="Proteomes" id="UP000032309"/>
    </source>
</evidence>
<gene>
    <name evidence="3" type="ORF">BROSI_A0294</name>
</gene>
<feature type="transmembrane region" description="Helical" evidence="2">
    <location>
        <begin position="6"/>
        <end position="25"/>
    </location>
</feature>
<accession>A0ABQ0JSU2</accession>
<evidence type="ECO:0000313" key="3">
    <source>
        <dbReference type="EMBL" id="GAN31790.1"/>
    </source>
</evidence>
<proteinExistence type="predicted"/>
<feature type="region of interest" description="Disordered" evidence="1">
    <location>
        <begin position="35"/>
        <end position="55"/>
    </location>
</feature>
<dbReference type="RefSeq" id="WP_052561689.1">
    <property type="nucleotide sequence ID" value="NZ_BAFN01000001.1"/>
</dbReference>
<evidence type="ECO:0000256" key="1">
    <source>
        <dbReference type="SAM" id="MobiDB-lite"/>
    </source>
</evidence>
<keyword evidence="4" id="KW-1185">Reference proteome</keyword>
<dbReference type="Proteomes" id="UP000032309">
    <property type="component" value="Unassembled WGS sequence"/>
</dbReference>
<feature type="compositionally biased region" description="Basic and acidic residues" evidence="1">
    <location>
        <begin position="35"/>
        <end position="46"/>
    </location>
</feature>
<name>A0ABQ0JSU2_9BACT</name>
<keyword evidence="2" id="KW-0472">Membrane</keyword>
<sequence>MLKKSGLTFVIIGGLICSIGTFNIASVRSVMAEETHHKEHKEEEHGMTGAEGDVSKEKRLSTSMRNHMLNISMKVMIKEREAKQKLMPKGTKKRNMV</sequence>
<keyword evidence="2" id="KW-1133">Transmembrane helix</keyword>
<evidence type="ECO:0000256" key="2">
    <source>
        <dbReference type="SAM" id="Phobius"/>
    </source>
</evidence>
<comment type="caution">
    <text evidence="3">The sequence shown here is derived from an EMBL/GenBank/DDBJ whole genome shotgun (WGS) entry which is preliminary data.</text>
</comment>